<dbReference type="PANTHER" id="PTHR20854">
    <property type="entry name" value="INOSITOL MONOPHOSPHATASE"/>
    <property type="match status" value="1"/>
</dbReference>
<accession>A0A1F6CQY0</accession>
<reference evidence="6 7" key="1">
    <citation type="journal article" date="2016" name="Nat. Commun.">
        <title>Thousands of microbial genomes shed light on interconnected biogeochemical processes in an aquifer system.</title>
        <authorList>
            <person name="Anantharaman K."/>
            <person name="Brown C.T."/>
            <person name="Hug L.A."/>
            <person name="Sharon I."/>
            <person name="Castelle C.J."/>
            <person name="Probst A.J."/>
            <person name="Thomas B.C."/>
            <person name="Singh A."/>
            <person name="Wilkins M.J."/>
            <person name="Karaoz U."/>
            <person name="Brodie E.L."/>
            <person name="Williams K.H."/>
            <person name="Hubbard S.S."/>
            <person name="Banfield J.F."/>
        </authorList>
    </citation>
    <scope>NUCLEOTIDE SEQUENCE [LARGE SCALE GENOMIC DNA]</scope>
    <source>
        <strain evidence="7">RIFCSPLOWO2_12_FULL_64_10</strain>
    </source>
</reference>
<evidence type="ECO:0000313" key="6">
    <source>
        <dbReference type="EMBL" id="OGG51441.1"/>
    </source>
</evidence>
<sequence>MSSEFRALLDFASEAAWQAGRITLRYYQTGVAVEAKADDSPVTIADREAENLLRGLIQRTFPDDGIVGEEWGEIPGRSGRRWIVDPIDGTKSFIHGVPLYAVLIGLEIGETCVVGAANFPALNEMVCAAKGLGCFWNGRRASVSNVSRLSDALLLTTDVPNIYRAGYGPGYDRASAVARLRRGWGDAYGHALVATGRAEVMLDPIMDIWDCAALVPILLEAGGTFTDWKGNPTARGRSAISTNGKVYEEVMGLLRQ</sequence>
<dbReference type="Gene3D" id="3.40.190.80">
    <property type="match status" value="1"/>
</dbReference>
<dbReference type="InterPro" id="IPR020583">
    <property type="entry name" value="Inositol_monoP_metal-BS"/>
</dbReference>
<dbReference type="GO" id="GO:0006020">
    <property type="term" value="P:inositol metabolic process"/>
    <property type="evidence" value="ECO:0007669"/>
    <property type="project" value="TreeGrafter"/>
</dbReference>
<feature type="binding site" evidence="5">
    <location>
        <position position="88"/>
    </location>
    <ligand>
        <name>Mg(2+)</name>
        <dbReference type="ChEBI" id="CHEBI:18420"/>
        <label>1</label>
        <note>catalytic</note>
    </ligand>
</feature>
<gene>
    <name evidence="6" type="ORF">A3F84_26700</name>
</gene>
<feature type="binding site" evidence="5">
    <location>
        <position position="85"/>
    </location>
    <ligand>
        <name>Mg(2+)</name>
        <dbReference type="ChEBI" id="CHEBI:18420"/>
        <label>1</label>
        <note>catalytic</note>
    </ligand>
</feature>
<dbReference type="Pfam" id="PF00459">
    <property type="entry name" value="Inositol_P"/>
    <property type="match status" value="1"/>
</dbReference>
<organism evidence="6 7">
    <name type="scientific">Handelsmanbacteria sp. (strain RIFCSPLOWO2_12_FULL_64_10)</name>
    <dbReference type="NCBI Taxonomy" id="1817868"/>
    <lineage>
        <taxon>Bacteria</taxon>
        <taxon>Candidatus Handelsmaniibacteriota</taxon>
    </lineage>
</organism>
<dbReference type="Gene3D" id="3.30.540.10">
    <property type="entry name" value="Fructose-1,6-Bisphosphatase, subunit A, domain 1"/>
    <property type="match status" value="1"/>
</dbReference>
<evidence type="ECO:0000256" key="1">
    <source>
        <dbReference type="ARBA" id="ARBA00001946"/>
    </source>
</evidence>
<evidence type="ECO:0000256" key="2">
    <source>
        <dbReference type="ARBA" id="ARBA00022723"/>
    </source>
</evidence>
<keyword evidence="3" id="KW-0378">Hydrolase</keyword>
<dbReference type="Proteomes" id="UP000178606">
    <property type="component" value="Unassembled WGS sequence"/>
</dbReference>
<comment type="cofactor">
    <cofactor evidence="1 5">
        <name>Mg(2+)</name>
        <dbReference type="ChEBI" id="CHEBI:18420"/>
    </cofactor>
</comment>
<dbReference type="GO" id="GO:0007165">
    <property type="term" value="P:signal transduction"/>
    <property type="evidence" value="ECO:0007669"/>
    <property type="project" value="TreeGrafter"/>
</dbReference>
<dbReference type="FunFam" id="3.30.540.10:FF:000003">
    <property type="entry name" value="Inositol-1-monophosphatase"/>
    <property type="match status" value="1"/>
</dbReference>
<dbReference type="EMBL" id="MFKF01000184">
    <property type="protein sequence ID" value="OGG51441.1"/>
    <property type="molecule type" value="Genomic_DNA"/>
</dbReference>
<comment type="caution">
    <text evidence="6">The sequence shown here is derived from an EMBL/GenBank/DDBJ whole genome shotgun (WGS) entry which is preliminary data.</text>
</comment>
<name>A0A1F6CQY0_HANXR</name>
<keyword evidence="4 5" id="KW-0460">Magnesium</keyword>
<dbReference type="CDD" id="cd01641">
    <property type="entry name" value="Bacterial_IMPase_like_1"/>
    <property type="match status" value="1"/>
</dbReference>
<dbReference type="SUPFAM" id="SSF56655">
    <property type="entry name" value="Carbohydrate phosphatase"/>
    <property type="match status" value="1"/>
</dbReference>
<feature type="binding site" evidence="5">
    <location>
        <position position="210"/>
    </location>
    <ligand>
        <name>Mg(2+)</name>
        <dbReference type="ChEBI" id="CHEBI:18420"/>
        <label>1</label>
        <note>catalytic</note>
    </ligand>
</feature>
<evidence type="ECO:0000256" key="5">
    <source>
        <dbReference type="PIRSR" id="PIRSR600760-2"/>
    </source>
</evidence>
<dbReference type="PRINTS" id="PR00377">
    <property type="entry name" value="IMPHPHTASES"/>
</dbReference>
<dbReference type="AlphaFoldDB" id="A0A1F6CQY0"/>
<evidence type="ECO:0000256" key="4">
    <source>
        <dbReference type="ARBA" id="ARBA00022842"/>
    </source>
</evidence>
<feature type="binding site" evidence="5">
    <location>
        <position position="87"/>
    </location>
    <ligand>
        <name>Mg(2+)</name>
        <dbReference type="ChEBI" id="CHEBI:18420"/>
        <label>1</label>
        <note>catalytic</note>
    </ligand>
</feature>
<evidence type="ECO:0000256" key="3">
    <source>
        <dbReference type="ARBA" id="ARBA00022801"/>
    </source>
</evidence>
<dbReference type="InterPro" id="IPR000760">
    <property type="entry name" value="Inositol_monophosphatase-like"/>
</dbReference>
<protein>
    <submittedName>
        <fullName evidence="6">Histidinol phosphate phosphatase</fullName>
    </submittedName>
</protein>
<keyword evidence="2 5" id="KW-0479">Metal-binding</keyword>
<evidence type="ECO:0000313" key="7">
    <source>
        <dbReference type="Proteomes" id="UP000178606"/>
    </source>
</evidence>
<proteinExistence type="predicted"/>
<dbReference type="PANTHER" id="PTHR20854:SF4">
    <property type="entry name" value="INOSITOL-1-MONOPHOSPHATASE-RELATED"/>
    <property type="match status" value="1"/>
</dbReference>
<dbReference type="GO" id="GO:0008934">
    <property type="term" value="F:inositol monophosphate 1-phosphatase activity"/>
    <property type="evidence" value="ECO:0007669"/>
    <property type="project" value="TreeGrafter"/>
</dbReference>
<dbReference type="PROSITE" id="PS00629">
    <property type="entry name" value="IMP_1"/>
    <property type="match status" value="1"/>
</dbReference>
<dbReference type="GO" id="GO:0046872">
    <property type="term" value="F:metal ion binding"/>
    <property type="evidence" value="ECO:0007669"/>
    <property type="project" value="UniProtKB-KW"/>
</dbReference>
<feature type="binding site" evidence="5">
    <location>
        <position position="69"/>
    </location>
    <ligand>
        <name>Mg(2+)</name>
        <dbReference type="ChEBI" id="CHEBI:18420"/>
        <label>1</label>
        <note>catalytic</note>
    </ligand>
</feature>